<sequence length="1126" mass="132418">MANKFILIPEDIYRGLLTQPITETGNIGLDYTRKNLENIKRQHTNAEIKNVNYNQELRRYLHMLKDQNDKPMNVAVRQMEDPALEQIKKLLPLLQSNSKENTPIEQYTSPIANKNEYSEKISPLDENYELKDDSMYTAGESPDTGKEEKPSKIKQKTHEIFDAMKKSNLERYDVKQDGKILNKKDGKEILGSNAQKSLECILRTGISGKLRWGELTPPGTAVLENKKMGKTKGMEMILDELYNDPGNPAGFSGVNQLWIEAKKRNQRIRKKDVKTYLEGHRTYTIHRPRRIHFKRSRTYPSGYMTDVQCDLADFQKLSRQNNGNNYALVAIDVLSKRVFAEPIKMIKGQNFAAKRSMDFFKEKDIEKYTANASIVKASLAERCIRNLKQRLYRFMSEKHTLKWTEALSKVVNAVNHSKCRVLGGLRPVDVGFNNAKQVREKVFGPVGKNKSRRKPRFEENEHVRMSRNKNMFAKGYLPNFSDEILQIDLVKNKANPNRYRVRDDKVELFKGYFYPEELTRVRKDENTSYRIEKIIRSRKKTDGRGNWVCGLYSIQYPQSWAATIGTDAKQWIDIHYRNQKPRRVGIPKTTQLTPGGLRYFLKLVLSDKAKSRKRREVLHERYEDEIIISPEISLEGSPVKKRQRRDTVRKPLWLEAFFDQNPHNYWEAIRDFEHEFEQHNAKVEEKSKEVRDAEDDTQKHVLQQELDHLHSLSEDKKKEIGLLRDEAKTRDDRNDQQIAREFLEKHQDDYHEQIIQMEINIIERYIELEEKIRESKDEEENARSSQEIQRFINSIKRMRKNLEALESAVIERDLKTTREEFHKQNSRNHSEYVQSFFNDHPEDHWVTLKKNLRDLKSLHVHIREKREAHLQESDEGKKNQLGSEIDQLNKLALYRRNRFKAIHLEAVKKWKSFGIPIPPTNEEIKDMQKIEERRHPEYLENVGNVDDQGSPVTAPPPEITEEMIDVVRERHDFEQEKERKEREQRDKKEQLKHARRIELESETEEKEEGGKSRRKPELDLEPTPEIIPTEEIYEEYEEQTDNIIEEKEAQGQDLHSVIEFDYLDSIDRFRAVFNDPEIREIVISPQLGYVLGFPAGPVVNGQIGKYGIDLKGGFTSFAVYSIRTYK</sequence>
<protein>
    <submittedName>
        <fullName evidence="4">Integrase catalytic domain-containing protein</fullName>
    </submittedName>
</protein>
<reference evidence="4" key="1">
    <citation type="submission" date="2016-11" db="UniProtKB">
        <authorList>
            <consortium name="WormBaseParasite"/>
        </authorList>
    </citation>
    <scope>IDENTIFICATION</scope>
</reference>
<dbReference type="SUPFAM" id="SSF53098">
    <property type="entry name" value="Ribonuclease H-like"/>
    <property type="match status" value="1"/>
</dbReference>
<dbReference type="AlphaFoldDB" id="A0A1I8BKG0"/>
<evidence type="ECO:0000313" key="4">
    <source>
        <dbReference type="WBParaSite" id="MhA1_Contig2667.frz3.fgene1"/>
    </source>
</evidence>
<keyword evidence="3" id="KW-1185">Reference proteome</keyword>
<feature type="compositionally biased region" description="Basic and acidic residues" evidence="2">
    <location>
        <begin position="1008"/>
        <end position="1018"/>
    </location>
</feature>
<dbReference type="InterPro" id="IPR012337">
    <property type="entry name" value="RNaseH-like_sf"/>
</dbReference>
<evidence type="ECO:0000256" key="1">
    <source>
        <dbReference type="SAM" id="Coils"/>
    </source>
</evidence>
<keyword evidence="1" id="KW-0175">Coiled coil</keyword>
<feature type="region of interest" description="Disordered" evidence="2">
    <location>
        <begin position="972"/>
        <end position="1025"/>
    </location>
</feature>
<dbReference type="PANTHER" id="PTHR46585:SF1">
    <property type="entry name" value="CHROMO DOMAIN-CONTAINING PROTEIN"/>
    <property type="match status" value="1"/>
</dbReference>
<dbReference type="GO" id="GO:0003676">
    <property type="term" value="F:nucleic acid binding"/>
    <property type="evidence" value="ECO:0007669"/>
    <property type="project" value="InterPro"/>
</dbReference>
<feature type="region of interest" description="Disordered" evidence="2">
    <location>
        <begin position="128"/>
        <end position="154"/>
    </location>
</feature>
<feature type="coiled-coil region" evidence="1">
    <location>
        <begin position="29"/>
        <end position="56"/>
    </location>
</feature>
<dbReference type="WBParaSite" id="MhA1_Contig2667.frz3.fgene1">
    <property type="protein sequence ID" value="MhA1_Contig2667.frz3.fgene1"/>
    <property type="gene ID" value="MhA1_Contig2667.frz3.fgene1"/>
</dbReference>
<feature type="coiled-coil region" evidence="1">
    <location>
        <begin position="762"/>
        <end position="808"/>
    </location>
</feature>
<accession>A0A1I8BKG0</accession>
<evidence type="ECO:0000313" key="3">
    <source>
        <dbReference type="Proteomes" id="UP000095281"/>
    </source>
</evidence>
<dbReference type="Proteomes" id="UP000095281">
    <property type="component" value="Unplaced"/>
</dbReference>
<dbReference type="InterPro" id="IPR036397">
    <property type="entry name" value="RNaseH_sf"/>
</dbReference>
<feature type="compositionally biased region" description="Basic and acidic residues" evidence="2">
    <location>
        <begin position="972"/>
        <end position="999"/>
    </location>
</feature>
<organism evidence="3 4">
    <name type="scientific">Meloidogyne hapla</name>
    <name type="common">Root-knot nematode worm</name>
    <dbReference type="NCBI Taxonomy" id="6305"/>
    <lineage>
        <taxon>Eukaryota</taxon>
        <taxon>Metazoa</taxon>
        <taxon>Ecdysozoa</taxon>
        <taxon>Nematoda</taxon>
        <taxon>Chromadorea</taxon>
        <taxon>Rhabditida</taxon>
        <taxon>Tylenchina</taxon>
        <taxon>Tylenchomorpha</taxon>
        <taxon>Tylenchoidea</taxon>
        <taxon>Meloidogynidae</taxon>
        <taxon>Meloidogyninae</taxon>
        <taxon>Meloidogyne</taxon>
    </lineage>
</organism>
<feature type="coiled-coil region" evidence="1">
    <location>
        <begin position="669"/>
        <end position="696"/>
    </location>
</feature>
<proteinExistence type="predicted"/>
<name>A0A1I8BKG0_MELHA</name>
<feature type="compositionally biased region" description="Basic and acidic residues" evidence="2">
    <location>
        <begin position="143"/>
        <end position="154"/>
    </location>
</feature>
<dbReference type="Gene3D" id="3.30.420.10">
    <property type="entry name" value="Ribonuclease H-like superfamily/Ribonuclease H"/>
    <property type="match status" value="1"/>
</dbReference>
<dbReference type="PANTHER" id="PTHR46585">
    <property type="entry name" value="INTEGRASE CORE DOMAIN CONTAINING PROTEIN"/>
    <property type="match status" value="1"/>
</dbReference>
<evidence type="ECO:0000256" key="2">
    <source>
        <dbReference type="SAM" id="MobiDB-lite"/>
    </source>
</evidence>